<feature type="region of interest" description="Disordered" evidence="3">
    <location>
        <begin position="142"/>
        <end position="176"/>
    </location>
</feature>
<proteinExistence type="predicted"/>
<protein>
    <submittedName>
        <fullName evidence="5">GNAT family N-acetyltransferase</fullName>
    </submittedName>
</protein>
<dbReference type="InterPro" id="IPR000182">
    <property type="entry name" value="GNAT_dom"/>
</dbReference>
<reference evidence="5 6" key="1">
    <citation type="submission" date="2020-04" db="EMBL/GenBank/DDBJ databases">
        <title>Draft Genome Sequence of Streptomyces morookaense DSM 40503, an 8-azaguanine-producing strain.</title>
        <authorList>
            <person name="Qi J."/>
            <person name="Gao J.-M."/>
        </authorList>
    </citation>
    <scope>NUCLEOTIDE SEQUENCE [LARGE SCALE GENOMIC DNA]</scope>
    <source>
        <strain evidence="5 6">DSM 40503</strain>
    </source>
</reference>
<dbReference type="PANTHER" id="PTHR43072:SF51">
    <property type="entry name" value="ABC SUPERFAMILY TRANSPORT PROTEIN"/>
    <property type="match status" value="1"/>
</dbReference>
<dbReference type="PANTHER" id="PTHR43072">
    <property type="entry name" value="N-ACETYLTRANSFERASE"/>
    <property type="match status" value="1"/>
</dbReference>
<dbReference type="Gene3D" id="3.40.630.30">
    <property type="match status" value="1"/>
</dbReference>
<dbReference type="GO" id="GO:0016747">
    <property type="term" value="F:acyltransferase activity, transferring groups other than amino-acyl groups"/>
    <property type="evidence" value="ECO:0007669"/>
    <property type="project" value="InterPro"/>
</dbReference>
<evidence type="ECO:0000313" key="6">
    <source>
        <dbReference type="Proteomes" id="UP000587462"/>
    </source>
</evidence>
<name>A0A7Y7B8F5_STRMO</name>
<dbReference type="AlphaFoldDB" id="A0A7Y7B8F5"/>
<dbReference type="CDD" id="cd04301">
    <property type="entry name" value="NAT_SF"/>
    <property type="match status" value="1"/>
</dbReference>
<organism evidence="5 6">
    <name type="scientific">Streptomyces morookaense</name>
    <name type="common">Streptoverticillium morookaense</name>
    <dbReference type="NCBI Taxonomy" id="1970"/>
    <lineage>
        <taxon>Bacteria</taxon>
        <taxon>Bacillati</taxon>
        <taxon>Actinomycetota</taxon>
        <taxon>Actinomycetes</taxon>
        <taxon>Kitasatosporales</taxon>
        <taxon>Streptomycetaceae</taxon>
        <taxon>Streptomyces</taxon>
    </lineage>
</organism>
<evidence type="ECO:0000259" key="4">
    <source>
        <dbReference type="PROSITE" id="PS51186"/>
    </source>
</evidence>
<gene>
    <name evidence="5" type="ORF">HG542_25340</name>
</gene>
<accession>A0A7Y7B8F5</accession>
<dbReference type="PROSITE" id="PS51186">
    <property type="entry name" value="GNAT"/>
    <property type="match status" value="1"/>
</dbReference>
<evidence type="ECO:0000313" key="5">
    <source>
        <dbReference type="EMBL" id="NVK80953.1"/>
    </source>
</evidence>
<keyword evidence="2" id="KW-0012">Acyltransferase</keyword>
<evidence type="ECO:0000256" key="3">
    <source>
        <dbReference type="SAM" id="MobiDB-lite"/>
    </source>
</evidence>
<feature type="compositionally biased region" description="Pro residues" evidence="3">
    <location>
        <begin position="147"/>
        <end position="156"/>
    </location>
</feature>
<sequence length="176" mass="19315">MNHVDIVPMQLSHLEGVLNLGHRAYDVNAMPYTSWSLSTVAAHWDAQPEACWVAVDDEGLLGFVLGSLSYDEREDWGYLEWIALDERARGKGIASTLVERCCTALFTAGASRIITDVEAGNQASASMMRRNGFTEGVTVTLFTRPNPSHPAPPAAHPPRDPARTRLRRAARTTNTP</sequence>
<evidence type="ECO:0000256" key="1">
    <source>
        <dbReference type="ARBA" id="ARBA00022679"/>
    </source>
</evidence>
<keyword evidence="6" id="KW-1185">Reference proteome</keyword>
<dbReference type="Proteomes" id="UP000587462">
    <property type="component" value="Unassembled WGS sequence"/>
</dbReference>
<feature type="domain" description="N-acetyltransferase" evidence="4">
    <location>
        <begin position="4"/>
        <end position="159"/>
    </location>
</feature>
<dbReference type="EMBL" id="JABBXF010000067">
    <property type="protein sequence ID" value="NVK80953.1"/>
    <property type="molecule type" value="Genomic_DNA"/>
</dbReference>
<dbReference type="SUPFAM" id="SSF55729">
    <property type="entry name" value="Acyl-CoA N-acyltransferases (Nat)"/>
    <property type="match status" value="1"/>
</dbReference>
<dbReference type="Pfam" id="PF00583">
    <property type="entry name" value="Acetyltransf_1"/>
    <property type="match status" value="1"/>
</dbReference>
<evidence type="ECO:0000256" key="2">
    <source>
        <dbReference type="ARBA" id="ARBA00023315"/>
    </source>
</evidence>
<comment type="caution">
    <text evidence="5">The sequence shown here is derived from an EMBL/GenBank/DDBJ whole genome shotgun (WGS) entry which is preliminary data.</text>
</comment>
<dbReference type="InterPro" id="IPR016181">
    <property type="entry name" value="Acyl_CoA_acyltransferase"/>
</dbReference>
<dbReference type="RefSeq" id="WP_171085287.1">
    <property type="nucleotide sequence ID" value="NZ_BNBU01000008.1"/>
</dbReference>
<keyword evidence="1 5" id="KW-0808">Transferase</keyword>